<dbReference type="InterPro" id="IPR027417">
    <property type="entry name" value="P-loop_NTPase"/>
</dbReference>
<reference evidence="15" key="1">
    <citation type="journal article" date="2021" name="Environ. Microbiol.">
        <title>Cryptic niche differentiation of novel sediment ecotypes of Rugeria pomeroyi correlates with nitrate respiration.</title>
        <authorList>
            <person name="Lin X."/>
            <person name="McNichol J."/>
            <person name="Chu X."/>
            <person name="Qian Y."/>
            <person name="Luo H."/>
        </authorList>
    </citation>
    <scope>NUCLEOTIDE SEQUENCE</scope>
    <source>
        <strain evidence="15">SZCCDBB064</strain>
    </source>
</reference>
<dbReference type="InterPro" id="IPR013563">
    <property type="entry name" value="Oligopep_ABC_C"/>
</dbReference>
<evidence type="ECO:0000313" key="15">
    <source>
        <dbReference type="EMBL" id="MCE8536562.1"/>
    </source>
</evidence>
<evidence type="ECO:0000256" key="13">
    <source>
        <dbReference type="ARBA" id="ARBA00048610"/>
    </source>
</evidence>
<dbReference type="Pfam" id="PF08352">
    <property type="entry name" value="oligo_HPY"/>
    <property type="match status" value="1"/>
</dbReference>
<evidence type="ECO:0000259" key="14">
    <source>
        <dbReference type="PROSITE" id="PS50893"/>
    </source>
</evidence>
<organism evidence="15 16">
    <name type="scientific">Ruegeria pomeroyi</name>
    <dbReference type="NCBI Taxonomy" id="89184"/>
    <lineage>
        <taxon>Bacteria</taxon>
        <taxon>Pseudomonadati</taxon>
        <taxon>Pseudomonadota</taxon>
        <taxon>Alphaproteobacteria</taxon>
        <taxon>Rhodobacterales</taxon>
        <taxon>Roseobacteraceae</taxon>
        <taxon>Ruegeria</taxon>
    </lineage>
</organism>
<name>A0A9Q3WJI1_9RHOB</name>
<evidence type="ECO:0000256" key="5">
    <source>
        <dbReference type="ARBA" id="ARBA00022741"/>
    </source>
</evidence>
<dbReference type="PANTHER" id="PTHR43297:SF13">
    <property type="entry name" value="NICKEL ABC TRANSPORTER, ATP-BINDING PROTEIN"/>
    <property type="match status" value="1"/>
</dbReference>
<dbReference type="GO" id="GO:0015833">
    <property type="term" value="P:peptide transport"/>
    <property type="evidence" value="ECO:0007669"/>
    <property type="project" value="InterPro"/>
</dbReference>
<dbReference type="EMBL" id="JAGQAF010000002">
    <property type="protein sequence ID" value="MCE8536562.1"/>
    <property type="molecule type" value="Genomic_DNA"/>
</dbReference>
<dbReference type="InterPro" id="IPR017871">
    <property type="entry name" value="ABC_transporter-like_CS"/>
</dbReference>
<dbReference type="InterPro" id="IPR003593">
    <property type="entry name" value="AAA+_ATPase"/>
</dbReference>
<comment type="catalytic activity">
    <reaction evidence="13">
        <text>Ni(2+)(out) + ATP + H2O = Ni(2+)(in) + ADP + phosphate + H(+)</text>
        <dbReference type="Rhea" id="RHEA:15557"/>
        <dbReference type="ChEBI" id="CHEBI:15377"/>
        <dbReference type="ChEBI" id="CHEBI:15378"/>
        <dbReference type="ChEBI" id="CHEBI:30616"/>
        <dbReference type="ChEBI" id="CHEBI:43474"/>
        <dbReference type="ChEBI" id="CHEBI:49786"/>
        <dbReference type="ChEBI" id="CHEBI:456216"/>
        <dbReference type="EC" id="7.2.2.11"/>
    </reaction>
    <physiologicalReaction direction="left-to-right" evidence="13">
        <dbReference type="Rhea" id="RHEA:15558"/>
    </physiologicalReaction>
</comment>
<sequence length="323" mass="34671">MAVLDIQGLSVGYATPRGELKALRDVSMTVPEGKIVGIVGESGCGKSTLISAIIRLMAPNARVGAGDVMFKGADLLGKSAAQMRGLRGTEISMVFQDPMQTHNPVLTVGRQMMDIQYRDRLTTAEKRKRATEMLALVGIPDAQARLNQYPFEFSGGMRQRIAIAMALMAKPALLIADEPTTALDATLEVQIIERLRELQDEIGCGVLFISHHLGVIAELCDEVVVMYAGEVVETGSVRDVFHQPAHPYTRALLECDPGHIKVRTRNLPTIPGNIPDLVNLPGGCIFADRCAQRHDACSVRPAMADASGGHRAACHLVGAGVTA</sequence>
<evidence type="ECO:0000256" key="3">
    <source>
        <dbReference type="ARBA" id="ARBA00022448"/>
    </source>
</evidence>
<dbReference type="GO" id="GO:0005886">
    <property type="term" value="C:plasma membrane"/>
    <property type="evidence" value="ECO:0007669"/>
    <property type="project" value="UniProtKB-SubCell"/>
</dbReference>
<evidence type="ECO:0000256" key="10">
    <source>
        <dbReference type="ARBA" id="ARBA00038669"/>
    </source>
</evidence>
<dbReference type="GO" id="GO:0015413">
    <property type="term" value="F:ABC-type nickel transporter activity"/>
    <property type="evidence" value="ECO:0007669"/>
    <property type="project" value="UniProtKB-EC"/>
</dbReference>
<dbReference type="Gene3D" id="3.40.50.300">
    <property type="entry name" value="P-loop containing nucleotide triphosphate hydrolases"/>
    <property type="match status" value="1"/>
</dbReference>
<accession>A0A9Q3WJI1</accession>
<keyword evidence="9" id="KW-0472">Membrane</keyword>
<dbReference type="InterPro" id="IPR050388">
    <property type="entry name" value="ABC_Ni/Peptide_Import"/>
</dbReference>
<dbReference type="InterPro" id="IPR003439">
    <property type="entry name" value="ABC_transporter-like_ATP-bd"/>
</dbReference>
<evidence type="ECO:0000256" key="9">
    <source>
        <dbReference type="ARBA" id="ARBA00023136"/>
    </source>
</evidence>
<feature type="domain" description="ABC transporter" evidence="14">
    <location>
        <begin position="6"/>
        <end position="253"/>
    </location>
</feature>
<dbReference type="RefSeq" id="WP_234218457.1">
    <property type="nucleotide sequence ID" value="NZ_JAGQAF010000002.1"/>
</dbReference>
<dbReference type="PROSITE" id="PS00211">
    <property type="entry name" value="ABC_TRANSPORTER_1"/>
    <property type="match status" value="1"/>
</dbReference>
<evidence type="ECO:0000256" key="11">
    <source>
        <dbReference type="ARBA" id="ARBA00039098"/>
    </source>
</evidence>
<comment type="caution">
    <text evidence="15">The sequence shown here is derived from an EMBL/GenBank/DDBJ whole genome shotgun (WGS) entry which is preliminary data.</text>
</comment>
<dbReference type="SUPFAM" id="SSF52540">
    <property type="entry name" value="P-loop containing nucleoside triphosphate hydrolases"/>
    <property type="match status" value="1"/>
</dbReference>
<comment type="similarity">
    <text evidence="2">Belongs to the ABC transporter superfamily.</text>
</comment>
<evidence type="ECO:0000256" key="7">
    <source>
        <dbReference type="ARBA" id="ARBA00022967"/>
    </source>
</evidence>
<dbReference type="PANTHER" id="PTHR43297">
    <property type="entry name" value="OLIGOPEPTIDE TRANSPORT ATP-BINDING PROTEIN APPD"/>
    <property type="match status" value="1"/>
</dbReference>
<dbReference type="GO" id="GO:0016887">
    <property type="term" value="F:ATP hydrolysis activity"/>
    <property type="evidence" value="ECO:0007669"/>
    <property type="project" value="InterPro"/>
</dbReference>
<evidence type="ECO:0000256" key="12">
    <source>
        <dbReference type="ARBA" id="ARBA00044143"/>
    </source>
</evidence>
<evidence type="ECO:0000256" key="8">
    <source>
        <dbReference type="ARBA" id="ARBA00023065"/>
    </source>
</evidence>
<evidence type="ECO:0000256" key="2">
    <source>
        <dbReference type="ARBA" id="ARBA00005417"/>
    </source>
</evidence>
<dbReference type="NCBIfam" id="TIGR01727">
    <property type="entry name" value="oligo_HPY"/>
    <property type="match status" value="1"/>
</dbReference>
<comment type="subcellular location">
    <subcellularLocation>
        <location evidence="1">Cell inner membrane</location>
        <topology evidence="1">Peripheral membrane protein</topology>
    </subcellularLocation>
</comment>
<keyword evidence="7" id="KW-1278">Translocase</keyword>
<keyword evidence="6 15" id="KW-0067">ATP-binding</keyword>
<dbReference type="AlphaFoldDB" id="A0A9Q3WJI1"/>
<evidence type="ECO:0000256" key="6">
    <source>
        <dbReference type="ARBA" id="ARBA00022840"/>
    </source>
</evidence>
<dbReference type="PROSITE" id="PS50893">
    <property type="entry name" value="ABC_TRANSPORTER_2"/>
    <property type="match status" value="1"/>
</dbReference>
<proteinExistence type="inferred from homology"/>
<gene>
    <name evidence="15" type="ORF">KBY27_03765</name>
</gene>
<dbReference type="FunFam" id="3.40.50.300:FF:000016">
    <property type="entry name" value="Oligopeptide ABC transporter ATP-binding component"/>
    <property type="match status" value="1"/>
</dbReference>
<dbReference type="EC" id="7.2.2.11" evidence="11"/>
<dbReference type="CDD" id="cd03257">
    <property type="entry name" value="ABC_NikE_OppD_transporters"/>
    <property type="match status" value="1"/>
</dbReference>
<keyword evidence="8" id="KW-0406">Ion transport</keyword>
<dbReference type="Pfam" id="PF00005">
    <property type="entry name" value="ABC_tran"/>
    <property type="match status" value="1"/>
</dbReference>
<dbReference type="SMART" id="SM00382">
    <property type="entry name" value="AAA"/>
    <property type="match status" value="1"/>
</dbReference>
<keyword evidence="5" id="KW-0547">Nucleotide-binding</keyword>
<keyword evidence="3" id="KW-0813">Transport</keyword>
<dbReference type="GO" id="GO:0005524">
    <property type="term" value="F:ATP binding"/>
    <property type="evidence" value="ECO:0007669"/>
    <property type="project" value="UniProtKB-KW"/>
</dbReference>
<protein>
    <recommendedName>
        <fullName evidence="12">Nickel import system ATP-binding protein NikD</fullName>
        <ecNumber evidence="11">7.2.2.11</ecNumber>
    </recommendedName>
</protein>
<evidence type="ECO:0000313" key="16">
    <source>
        <dbReference type="Proteomes" id="UP000813672"/>
    </source>
</evidence>
<comment type="subunit">
    <text evidence="10">The complex is composed of two ATP-binding proteins (NikD and NikE), two transmembrane proteins (NikB and NikC) and a solute-binding protein (NikA).</text>
</comment>
<keyword evidence="4" id="KW-1003">Cell membrane</keyword>
<evidence type="ECO:0000256" key="1">
    <source>
        <dbReference type="ARBA" id="ARBA00004417"/>
    </source>
</evidence>
<dbReference type="Proteomes" id="UP000813672">
    <property type="component" value="Unassembled WGS sequence"/>
</dbReference>
<evidence type="ECO:0000256" key="4">
    <source>
        <dbReference type="ARBA" id="ARBA00022475"/>
    </source>
</evidence>